<evidence type="ECO:0000256" key="8">
    <source>
        <dbReference type="ARBA" id="ARBA00023242"/>
    </source>
</evidence>
<dbReference type="GO" id="GO:0005737">
    <property type="term" value="C:cytoplasm"/>
    <property type="evidence" value="ECO:0007669"/>
    <property type="project" value="TreeGrafter"/>
</dbReference>
<dbReference type="PANTHER" id="PTHR12960">
    <property type="entry name" value="GLE-1-RELATED"/>
    <property type="match status" value="1"/>
</dbReference>
<keyword evidence="6" id="KW-0811">Translocation</keyword>
<evidence type="ECO:0000256" key="9">
    <source>
        <dbReference type="ARBA" id="ARBA00026227"/>
    </source>
</evidence>
<evidence type="ECO:0000256" key="4">
    <source>
        <dbReference type="ARBA" id="ARBA00022816"/>
    </source>
</evidence>
<proteinExistence type="inferred from homology"/>
<feature type="compositionally biased region" description="Polar residues" evidence="11">
    <location>
        <begin position="1"/>
        <end position="18"/>
    </location>
</feature>
<dbReference type="PANTHER" id="PTHR12960:SF0">
    <property type="entry name" value="MRNA EXPORT FACTOR GLE1"/>
    <property type="match status" value="1"/>
</dbReference>
<feature type="compositionally biased region" description="Basic and acidic residues" evidence="11">
    <location>
        <begin position="117"/>
        <end position="146"/>
    </location>
</feature>
<evidence type="ECO:0000256" key="5">
    <source>
        <dbReference type="ARBA" id="ARBA00022927"/>
    </source>
</evidence>
<dbReference type="InterPro" id="IPR038506">
    <property type="entry name" value="GLE1-like_sf"/>
</dbReference>
<protein>
    <recommendedName>
        <fullName evidence="9">mRNA export factor GLE1</fullName>
    </recommendedName>
    <alternativeName>
        <fullName evidence="10">Nucleoporin GLE1</fullName>
    </alternativeName>
</protein>
<organism evidence="12 13">
    <name type="scientific">Cladosporium halotolerans</name>
    <dbReference type="NCBI Taxonomy" id="1052096"/>
    <lineage>
        <taxon>Eukaryota</taxon>
        <taxon>Fungi</taxon>
        <taxon>Dikarya</taxon>
        <taxon>Ascomycota</taxon>
        <taxon>Pezizomycotina</taxon>
        <taxon>Dothideomycetes</taxon>
        <taxon>Dothideomycetidae</taxon>
        <taxon>Cladosporiales</taxon>
        <taxon>Cladosporiaceae</taxon>
        <taxon>Cladosporium</taxon>
    </lineage>
</organism>
<evidence type="ECO:0000256" key="2">
    <source>
        <dbReference type="ARBA" id="ARBA00011056"/>
    </source>
</evidence>
<comment type="similarity">
    <text evidence="2">Belongs to the GLE1 family.</text>
</comment>
<evidence type="ECO:0000256" key="11">
    <source>
        <dbReference type="SAM" id="MobiDB-lite"/>
    </source>
</evidence>
<keyword evidence="7" id="KW-0906">Nuclear pore complex</keyword>
<evidence type="ECO:0000256" key="10">
    <source>
        <dbReference type="ARBA" id="ARBA00029983"/>
    </source>
</evidence>
<dbReference type="RefSeq" id="XP_069230188.1">
    <property type="nucleotide sequence ID" value="XM_069372610.1"/>
</dbReference>
<keyword evidence="8" id="KW-0539">Nucleus</keyword>
<dbReference type="GeneID" id="96005448"/>
<evidence type="ECO:0000313" key="13">
    <source>
        <dbReference type="Proteomes" id="UP000803884"/>
    </source>
</evidence>
<dbReference type="CDD" id="cd06503">
    <property type="entry name" value="ATP-synt_Fo_b"/>
    <property type="match status" value="1"/>
</dbReference>
<comment type="subcellular location">
    <subcellularLocation>
        <location evidence="1">Nucleus</location>
        <location evidence="1">Nuclear pore complex</location>
    </subcellularLocation>
</comment>
<reference evidence="12 13" key="1">
    <citation type="journal article" date="2020" name="Microbiol. Resour. Announc.">
        <title>Draft Genome Sequence of a Cladosporium Species Isolated from the Mesophotic Ascidian Didemnum maculosum.</title>
        <authorList>
            <person name="Gioti A."/>
            <person name="Siaperas R."/>
            <person name="Nikolaivits E."/>
            <person name="Le Goff G."/>
            <person name="Ouazzani J."/>
            <person name="Kotoulas G."/>
            <person name="Topakas E."/>
        </authorList>
    </citation>
    <scope>NUCLEOTIDE SEQUENCE [LARGE SCALE GENOMIC DNA]</scope>
    <source>
        <strain evidence="12 13">TM138-S3</strain>
    </source>
</reference>
<dbReference type="Pfam" id="PF07817">
    <property type="entry name" value="GLE1"/>
    <property type="match status" value="1"/>
</dbReference>
<comment type="caution">
    <text evidence="12">The sequence shown here is derived from an EMBL/GenBank/DDBJ whole genome shotgun (WGS) entry which is preliminary data.</text>
</comment>
<feature type="region of interest" description="Disordered" evidence="11">
    <location>
        <begin position="63"/>
        <end position="92"/>
    </location>
</feature>
<dbReference type="EMBL" id="JAAQHG020000012">
    <property type="protein sequence ID" value="KAL1587083.1"/>
    <property type="molecule type" value="Genomic_DNA"/>
</dbReference>
<dbReference type="Proteomes" id="UP000803884">
    <property type="component" value="Unassembled WGS sequence"/>
</dbReference>
<dbReference type="GO" id="GO:0016973">
    <property type="term" value="P:poly(A)+ mRNA export from nucleus"/>
    <property type="evidence" value="ECO:0007669"/>
    <property type="project" value="InterPro"/>
</dbReference>
<dbReference type="InterPro" id="IPR012476">
    <property type="entry name" value="GLE1"/>
</dbReference>
<dbReference type="GO" id="GO:0000822">
    <property type="term" value="F:inositol hexakisphosphate binding"/>
    <property type="evidence" value="ECO:0007669"/>
    <property type="project" value="TreeGrafter"/>
</dbReference>
<feature type="region of interest" description="Disordered" evidence="11">
    <location>
        <begin position="117"/>
        <end position="242"/>
    </location>
</feature>
<name>A0AB34KQR8_9PEZI</name>
<dbReference type="Gene3D" id="1.25.40.510">
    <property type="entry name" value="GLE1-like"/>
    <property type="match status" value="1"/>
</dbReference>
<evidence type="ECO:0000256" key="1">
    <source>
        <dbReference type="ARBA" id="ARBA00004567"/>
    </source>
</evidence>
<dbReference type="AlphaFoldDB" id="A0AB34KQR8"/>
<keyword evidence="5" id="KW-0653">Protein transport</keyword>
<dbReference type="GO" id="GO:0031369">
    <property type="term" value="F:translation initiation factor binding"/>
    <property type="evidence" value="ECO:0007669"/>
    <property type="project" value="TreeGrafter"/>
</dbReference>
<evidence type="ECO:0000256" key="7">
    <source>
        <dbReference type="ARBA" id="ARBA00023132"/>
    </source>
</evidence>
<evidence type="ECO:0000256" key="6">
    <source>
        <dbReference type="ARBA" id="ARBA00023010"/>
    </source>
</evidence>
<dbReference type="GO" id="GO:0005543">
    <property type="term" value="F:phospholipid binding"/>
    <property type="evidence" value="ECO:0007669"/>
    <property type="project" value="TreeGrafter"/>
</dbReference>
<dbReference type="GO" id="GO:0015031">
    <property type="term" value="P:protein transport"/>
    <property type="evidence" value="ECO:0007669"/>
    <property type="project" value="UniProtKB-KW"/>
</dbReference>
<keyword evidence="4" id="KW-0509">mRNA transport</keyword>
<feature type="compositionally biased region" description="Low complexity" evidence="11">
    <location>
        <begin position="215"/>
        <end position="242"/>
    </location>
</feature>
<keyword evidence="3" id="KW-0813">Transport</keyword>
<feature type="compositionally biased region" description="Basic and acidic residues" evidence="11">
    <location>
        <begin position="153"/>
        <end position="214"/>
    </location>
</feature>
<accession>A0AB34KQR8</accession>
<gene>
    <name evidence="12" type="ORF">WHR41_04004</name>
</gene>
<dbReference type="GO" id="GO:0044614">
    <property type="term" value="C:nuclear pore cytoplasmic filaments"/>
    <property type="evidence" value="ECO:0007669"/>
    <property type="project" value="TreeGrafter"/>
</dbReference>
<evidence type="ECO:0000313" key="12">
    <source>
        <dbReference type="EMBL" id="KAL1587083.1"/>
    </source>
</evidence>
<feature type="region of interest" description="Disordered" evidence="11">
    <location>
        <begin position="1"/>
        <end position="42"/>
    </location>
</feature>
<evidence type="ECO:0000256" key="3">
    <source>
        <dbReference type="ARBA" id="ARBA00022448"/>
    </source>
</evidence>
<sequence>MSSPLRRTNSRSSPSRHTPNGFRRAHANGFHSPFRNSSDSPTRLIEDFSKVYIDEDKAFRKRLDEQSDEQERLHRQAIEKSKQEHEEIRRSAERAREQLELQMQRLKQIQVEKEQRALESSRREVAEAEAAARQREIEAVRQREEALQQAAAKARELEEAERRIEAQKKQEAEDKAKREADRAREDAEKQAREQREKKAKEEADAKERAAEAAKRAAPPAAQAAQPQQSAPQPQTNGIQASQAQAAAKASTVTVSATTSNGVLVPKGVLTPMQEREAEHKRYLDMHKQLKVMRNDTLEQAKQLGLKNQLGDMRRELKKVMGQMNKVDKAANRQSTMKIKQILTQAAQMQQVMVDVTPYIVSVPSDKLQQGSANTQYPAALLFLLNHFAKALVSQLAQEVARDTLAADPLGILAVTIFAAPEFLFNGHSLIDVLWAKYHKVCPVLFGIYGSPKSPAGRARLGWHVDDGAEVSPQEHYDRMTGFAAGFAALTLRDFTKSKNSSPAPIHLFWTSLARIVSTPNAEQSPTHYIVLSNMLKHSVPRFIAFYGAAALAALRAACVSFPSAGGPVGPSGSGPDSTVLAVQSLPLTWQKDLNLTL</sequence>
<keyword evidence="13" id="KW-1185">Reference proteome</keyword>